<dbReference type="Pfam" id="PF17921">
    <property type="entry name" value="Integrase_H2C2"/>
    <property type="match status" value="1"/>
</dbReference>
<dbReference type="SUPFAM" id="SSF56672">
    <property type="entry name" value="DNA/RNA polymerases"/>
    <property type="match status" value="1"/>
</dbReference>
<dbReference type="Pfam" id="PF13456">
    <property type="entry name" value="RVT_3"/>
    <property type="match status" value="1"/>
</dbReference>
<evidence type="ECO:0000256" key="6">
    <source>
        <dbReference type="ARBA" id="ARBA00022918"/>
    </source>
</evidence>
<protein>
    <submittedName>
        <fullName evidence="10">Reverse transcriptase</fullName>
    </submittedName>
</protein>
<feature type="domain" description="Reverse transcriptase" evidence="9">
    <location>
        <begin position="1"/>
        <end position="109"/>
    </location>
</feature>
<dbReference type="OrthoDB" id="124389at2759"/>
<name>A0A2P4XG70_9STRA</name>
<evidence type="ECO:0000256" key="7">
    <source>
        <dbReference type="SAM" id="MobiDB-lite"/>
    </source>
</evidence>
<keyword evidence="3" id="KW-0540">Nuclease</keyword>
<dbReference type="GO" id="GO:0003676">
    <property type="term" value="F:nucleic acid binding"/>
    <property type="evidence" value="ECO:0007669"/>
    <property type="project" value="InterPro"/>
</dbReference>
<keyword evidence="2" id="KW-0548">Nucleotidyltransferase</keyword>
<dbReference type="InterPro" id="IPR000953">
    <property type="entry name" value="Chromo/chromo_shadow_dom"/>
</dbReference>
<dbReference type="InterPro" id="IPR043128">
    <property type="entry name" value="Rev_trsase/Diguanyl_cyclase"/>
</dbReference>
<dbReference type="InterPro" id="IPR041588">
    <property type="entry name" value="Integrase_H2C2"/>
</dbReference>
<dbReference type="Gene3D" id="1.10.340.70">
    <property type="match status" value="1"/>
</dbReference>
<keyword evidence="4" id="KW-0255">Endonuclease</keyword>
<comment type="caution">
    <text evidence="10">The sequence shown here is derived from an EMBL/GenBank/DDBJ whole genome shotgun (WGS) entry which is preliminary data.</text>
</comment>
<dbReference type="PANTHER" id="PTHR37984">
    <property type="entry name" value="PROTEIN CBG26694"/>
    <property type="match status" value="1"/>
</dbReference>
<keyword evidence="11" id="KW-1185">Reference proteome</keyword>
<organism evidence="10 11">
    <name type="scientific">Phytophthora palmivora</name>
    <dbReference type="NCBI Taxonomy" id="4796"/>
    <lineage>
        <taxon>Eukaryota</taxon>
        <taxon>Sar</taxon>
        <taxon>Stramenopiles</taxon>
        <taxon>Oomycota</taxon>
        <taxon>Peronosporomycetes</taxon>
        <taxon>Peronosporales</taxon>
        <taxon>Peronosporaceae</taxon>
        <taxon>Phytophthora</taxon>
    </lineage>
</organism>
<dbReference type="InterPro" id="IPR036397">
    <property type="entry name" value="RNaseH_sf"/>
</dbReference>
<dbReference type="Gene3D" id="3.30.70.270">
    <property type="match status" value="2"/>
</dbReference>
<sequence>MPFGLKNAPQIYQRLIDNALYGFTRIPPPGSDPRSTDVFEAGEADDPGKPSVIGRRSYIDDILIPADSWDQLCARVDALLEACDKWNLLISVVKSFWGMSKVEYLGHRVSKDGLEANPKDLETLTDLAFPGSLRSMQSFLGSLNYYSRFIENCAIYAAVLYELREVDFAAMSKDDVRIQIKRSMEHKELDQLDLKEDPGSDLTLKPMGTSDPEGPDGEQVDPRWIRAHRAFDAHKLEIASTPILRHFDADREAVVIVYASDWAISAALVQEYNQIYYPITFVSRTLKSNELNYSPVEKEVLVLLRTLDLGYNMLVGRRIRVVTRYSTLAWLFRSTGLQGRLGQWASLLSPWTLEIVKCVKGEEEILGVIAASITPRSMVDEALIQISPKKKPRQKIQTPIPVIQADEELYVVSFDGSARMKRGGGAYCAVLWKLPEWTVIQARSAYAEDLTVNEAEYHGLLLCLDLLSTVDRKRVVFCGDSNLVIRQVRGEIECKAPGLTLLKQRALDRLKDWPDHELVHVKRDWNGSADTLASAALQRQGGAEIESDEDKQDLITLNRLDEVLVVKRTDQAAQITAVVTRSGSRSTIRTTSDPQSLREEVVRDLRIDQIRQAQDEEAWILGLKKYMNGDLQDLTQQEAKSYANLAADYDLDHHNLLFYRPSTRSTDADRDKLMRLVIPETLYQDILHHYHVSLEGGHQGVGRTYQRIRDHFHWRGESPGNLQATYPFQIIAMDPIPSSPRLHKRNTELLIFEDLFSGYVIAKPAHPELLRPSPNHMRNVSSDDLGLAKQLDMIGNQDLCPTFSKAFNKILERMVQTTTRAIKMYVQDLDQRDCDEYAERITFAINTAHDRIQGETPFYMVHGWDPRSTLEAVIPVGSTRRHDRDPRRWRYGIQRYNQQVREQVNQRLREAISDRANLHNQEIRPHQIEVGSRVWLYLDRVKEGYAKKLAHLWHGPFRIVEKVGEHAVKLEITGSGYHVFPVVHVTKLKLVKEYPDRPLMRLTVGSQDRLDFGEDLLPGDSWIQDRDPDEYEVEKITDMRSGRRTRYGRIYREFLVHWRGYDNPTWVDEADLNCGALLHEFLRDRTNHNRFGVMQSHEES</sequence>
<dbReference type="SUPFAM" id="SSF54160">
    <property type="entry name" value="Chromo domain-like"/>
    <property type="match status" value="1"/>
</dbReference>
<evidence type="ECO:0000256" key="5">
    <source>
        <dbReference type="ARBA" id="ARBA00022801"/>
    </source>
</evidence>
<evidence type="ECO:0000259" key="8">
    <source>
        <dbReference type="PROSITE" id="PS50013"/>
    </source>
</evidence>
<evidence type="ECO:0000313" key="10">
    <source>
        <dbReference type="EMBL" id="POM64550.1"/>
    </source>
</evidence>
<reference evidence="10 11" key="1">
    <citation type="journal article" date="2017" name="Genome Biol. Evol.">
        <title>Phytophthora megakarya and P. palmivora, closely related causal agents of cacao black pod rot, underwent increases in genome sizes and gene numbers by different mechanisms.</title>
        <authorList>
            <person name="Ali S.S."/>
            <person name="Shao J."/>
            <person name="Lary D.J."/>
            <person name="Kronmiller B."/>
            <person name="Shen D."/>
            <person name="Strem M.D."/>
            <person name="Amoako-Attah I."/>
            <person name="Akrofi A.Y."/>
            <person name="Begoude B.A."/>
            <person name="Ten Hoopen G.M."/>
            <person name="Coulibaly K."/>
            <person name="Kebe B.I."/>
            <person name="Melnick R.L."/>
            <person name="Guiltinan M.J."/>
            <person name="Tyler B.M."/>
            <person name="Meinhardt L.W."/>
            <person name="Bailey B.A."/>
        </authorList>
    </citation>
    <scope>NUCLEOTIDE SEQUENCE [LARGE SCALE GENOMIC DNA]</scope>
    <source>
        <strain evidence="11">sbr112.9</strain>
    </source>
</reference>
<accession>A0A2P4XG70</accession>
<dbReference type="CDD" id="cd00024">
    <property type="entry name" value="CD_CSD"/>
    <property type="match status" value="1"/>
</dbReference>
<evidence type="ECO:0000256" key="4">
    <source>
        <dbReference type="ARBA" id="ARBA00022759"/>
    </source>
</evidence>
<feature type="domain" description="Chromo" evidence="8">
    <location>
        <begin position="1031"/>
        <end position="1085"/>
    </location>
</feature>
<dbReference type="Pfam" id="PF00078">
    <property type="entry name" value="RVT_1"/>
    <property type="match status" value="1"/>
</dbReference>
<dbReference type="Pfam" id="PF17917">
    <property type="entry name" value="RT_RNaseH"/>
    <property type="match status" value="1"/>
</dbReference>
<dbReference type="PROSITE" id="PS50878">
    <property type="entry name" value="RT_POL"/>
    <property type="match status" value="1"/>
</dbReference>
<dbReference type="Pfam" id="PF00385">
    <property type="entry name" value="Chromo"/>
    <property type="match status" value="1"/>
</dbReference>
<keyword evidence="5" id="KW-0378">Hydrolase</keyword>
<gene>
    <name evidence="10" type="ORF">PHPALM_19904</name>
</gene>
<dbReference type="EMBL" id="NCKW01011080">
    <property type="protein sequence ID" value="POM64550.1"/>
    <property type="molecule type" value="Genomic_DNA"/>
</dbReference>
<feature type="compositionally biased region" description="Basic and acidic residues" evidence="7">
    <location>
        <begin position="189"/>
        <end position="198"/>
    </location>
</feature>
<dbReference type="InterPro" id="IPR043502">
    <property type="entry name" value="DNA/RNA_pol_sf"/>
</dbReference>
<dbReference type="Gene3D" id="3.30.420.10">
    <property type="entry name" value="Ribonuclease H-like superfamily/Ribonuclease H"/>
    <property type="match status" value="2"/>
</dbReference>
<dbReference type="InterPro" id="IPR050951">
    <property type="entry name" value="Retrovirus_Pol_polyprotein"/>
</dbReference>
<dbReference type="Gene3D" id="2.40.50.40">
    <property type="match status" value="1"/>
</dbReference>
<dbReference type="Proteomes" id="UP000237271">
    <property type="component" value="Unassembled WGS sequence"/>
</dbReference>
<dbReference type="SMART" id="SM00298">
    <property type="entry name" value="CHROMO"/>
    <property type="match status" value="1"/>
</dbReference>
<dbReference type="InterPro" id="IPR000477">
    <property type="entry name" value="RT_dom"/>
</dbReference>
<dbReference type="SUPFAM" id="SSF53098">
    <property type="entry name" value="Ribonuclease H-like"/>
    <property type="match status" value="1"/>
</dbReference>
<feature type="region of interest" description="Disordered" evidence="7">
    <location>
        <begin position="189"/>
        <end position="219"/>
    </location>
</feature>
<dbReference type="InterPro" id="IPR023780">
    <property type="entry name" value="Chromo_domain"/>
</dbReference>
<dbReference type="GO" id="GO:0003964">
    <property type="term" value="F:RNA-directed DNA polymerase activity"/>
    <property type="evidence" value="ECO:0007669"/>
    <property type="project" value="UniProtKB-KW"/>
</dbReference>
<dbReference type="InterPro" id="IPR012337">
    <property type="entry name" value="RNaseH-like_sf"/>
</dbReference>
<dbReference type="PANTHER" id="PTHR37984:SF5">
    <property type="entry name" value="PROTEIN NYNRIN-LIKE"/>
    <property type="match status" value="1"/>
</dbReference>
<dbReference type="GO" id="GO:0004523">
    <property type="term" value="F:RNA-DNA hybrid ribonuclease activity"/>
    <property type="evidence" value="ECO:0007669"/>
    <property type="project" value="InterPro"/>
</dbReference>
<evidence type="ECO:0000256" key="3">
    <source>
        <dbReference type="ARBA" id="ARBA00022722"/>
    </source>
</evidence>
<evidence type="ECO:0000256" key="2">
    <source>
        <dbReference type="ARBA" id="ARBA00022695"/>
    </source>
</evidence>
<dbReference type="AlphaFoldDB" id="A0A2P4XG70"/>
<dbReference type="InterPro" id="IPR002156">
    <property type="entry name" value="RNaseH_domain"/>
</dbReference>
<proteinExistence type="predicted"/>
<keyword evidence="1" id="KW-0808">Transferase</keyword>
<evidence type="ECO:0000313" key="11">
    <source>
        <dbReference type="Proteomes" id="UP000237271"/>
    </source>
</evidence>
<feature type="region of interest" description="Disordered" evidence="7">
    <location>
        <begin position="27"/>
        <end position="50"/>
    </location>
</feature>
<evidence type="ECO:0000259" key="9">
    <source>
        <dbReference type="PROSITE" id="PS50878"/>
    </source>
</evidence>
<keyword evidence="6 10" id="KW-0695">RNA-directed DNA polymerase</keyword>
<dbReference type="PROSITE" id="PS50013">
    <property type="entry name" value="CHROMO_2"/>
    <property type="match status" value="1"/>
</dbReference>
<dbReference type="InterPro" id="IPR016197">
    <property type="entry name" value="Chromo-like_dom_sf"/>
</dbReference>
<evidence type="ECO:0000256" key="1">
    <source>
        <dbReference type="ARBA" id="ARBA00022679"/>
    </source>
</evidence>
<dbReference type="InterPro" id="IPR041373">
    <property type="entry name" value="RT_RNaseH"/>
</dbReference>